<evidence type="ECO:0000313" key="2">
    <source>
        <dbReference type="Proteomes" id="UP001457282"/>
    </source>
</evidence>
<keyword evidence="2" id="KW-1185">Reference proteome</keyword>
<reference evidence="1 2" key="1">
    <citation type="journal article" date="2023" name="G3 (Bethesda)">
        <title>A chromosome-length genome assembly and annotation of blackberry (Rubus argutus, cv. 'Hillquist').</title>
        <authorList>
            <person name="Bruna T."/>
            <person name="Aryal R."/>
            <person name="Dudchenko O."/>
            <person name="Sargent D.J."/>
            <person name="Mead D."/>
            <person name="Buti M."/>
            <person name="Cavallini A."/>
            <person name="Hytonen T."/>
            <person name="Andres J."/>
            <person name="Pham M."/>
            <person name="Weisz D."/>
            <person name="Mascagni F."/>
            <person name="Usai G."/>
            <person name="Natali L."/>
            <person name="Bassil N."/>
            <person name="Fernandez G.E."/>
            <person name="Lomsadze A."/>
            <person name="Armour M."/>
            <person name="Olukolu B."/>
            <person name="Poorten T."/>
            <person name="Britton C."/>
            <person name="Davik J."/>
            <person name="Ashrafi H."/>
            <person name="Aiden E.L."/>
            <person name="Borodovsky M."/>
            <person name="Worthington M."/>
        </authorList>
    </citation>
    <scope>NUCLEOTIDE SEQUENCE [LARGE SCALE GENOMIC DNA]</scope>
    <source>
        <strain evidence="1">PI 553951</strain>
    </source>
</reference>
<comment type="caution">
    <text evidence="1">The sequence shown here is derived from an EMBL/GenBank/DDBJ whole genome shotgun (WGS) entry which is preliminary data.</text>
</comment>
<accession>A0AAW1XKP6</accession>
<name>A0AAW1XKP6_RUBAR</name>
<proteinExistence type="predicted"/>
<gene>
    <name evidence="1" type="ORF">M0R45_013488</name>
</gene>
<protein>
    <submittedName>
        <fullName evidence="1">Uncharacterized protein</fullName>
    </submittedName>
</protein>
<organism evidence="1 2">
    <name type="scientific">Rubus argutus</name>
    <name type="common">Southern blackberry</name>
    <dbReference type="NCBI Taxonomy" id="59490"/>
    <lineage>
        <taxon>Eukaryota</taxon>
        <taxon>Viridiplantae</taxon>
        <taxon>Streptophyta</taxon>
        <taxon>Embryophyta</taxon>
        <taxon>Tracheophyta</taxon>
        <taxon>Spermatophyta</taxon>
        <taxon>Magnoliopsida</taxon>
        <taxon>eudicotyledons</taxon>
        <taxon>Gunneridae</taxon>
        <taxon>Pentapetalae</taxon>
        <taxon>rosids</taxon>
        <taxon>fabids</taxon>
        <taxon>Rosales</taxon>
        <taxon>Rosaceae</taxon>
        <taxon>Rosoideae</taxon>
        <taxon>Rosoideae incertae sedis</taxon>
        <taxon>Rubus</taxon>
    </lineage>
</organism>
<dbReference type="EMBL" id="JBEDUW010000003">
    <property type="protein sequence ID" value="KAK9936659.1"/>
    <property type="molecule type" value="Genomic_DNA"/>
</dbReference>
<dbReference type="AlphaFoldDB" id="A0AAW1XKP6"/>
<dbReference type="Proteomes" id="UP001457282">
    <property type="component" value="Unassembled WGS sequence"/>
</dbReference>
<sequence>MSHHRLPRRERPLLVDRRYETAPRRFDVVHSRLEPHGAPQREHQCHSRAELRQLVVVSIAGFSSNTLWETLDEAIGAIWGMERLRAWPQGT</sequence>
<evidence type="ECO:0000313" key="1">
    <source>
        <dbReference type="EMBL" id="KAK9936659.1"/>
    </source>
</evidence>